<keyword evidence="4" id="KW-0997">Cell inner membrane</keyword>
<dbReference type="Proteomes" id="UP000516028">
    <property type="component" value="Chromosome"/>
</dbReference>
<dbReference type="PANTHER" id="PTHR30574:SF1">
    <property type="entry name" value="SULPHUR TRANSPORT DOMAIN-CONTAINING PROTEIN"/>
    <property type="match status" value="1"/>
</dbReference>
<dbReference type="InterPro" id="IPR007272">
    <property type="entry name" value="Sulf_transp_TsuA/YedE"/>
</dbReference>
<dbReference type="PANTHER" id="PTHR30574">
    <property type="entry name" value="INNER MEMBRANE PROTEIN YEDE"/>
    <property type="match status" value="1"/>
</dbReference>
<reference evidence="10 11" key="1">
    <citation type="submission" date="2020-08" db="EMBL/GenBank/DDBJ databases">
        <title>Genome sequence of Diaphorobacter aerolatus KACC 16536T.</title>
        <authorList>
            <person name="Hyun D.-W."/>
            <person name="Bae J.-W."/>
        </authorList>
    </citation>
    <scope>NUCLEOTIDE SEQUENCE [LARGE SCALE GENOMIC DNA]</scope>
    <source>
        <strain evidence="10 11">KACC 16536</strain>
    </source>
</reference>
<evidence type="ECO:0000256" key="7">
    <source>
        <dbReference type="ARBA" id="ARBA00023136"/>
    </source>
</evidence>
<keyword evidence="5 9" id="KW-0812">Transmembrane</keyword>
<protein>
    <submittedName>
        <fullName evidence="10">YeeE/YedE family protein</fullName>
    </submittedName>
</protein>
<feature type="transmembrane region" description="Helical" evidence="9">
    <location>
        <begin position="120"/>
        <end position="141"/>
    </location>
</feature>
<evidence type="ECO:0000256" key="2">
    <source>
        <dbReference type="ARBA" id="ARBA00022448"/>
    </source>
</evidence>
<feature type="transmembrane region" description="Helical" evidence="9">
    <location>
        <begin position="161"/>
        <end position="188"/>
    </location>
</feature>
<feature type="transmembrane region" description="Helical" evidence="9">
    <location>
        <begin position="253"/>
        <end position="274"/>
    </location>
</feature>
<keyword evidence="2" id="KW-0813">Transport</keyword>
<evidence type="ECO:0000256" key="8">
    <source>
        <dbReference type="ARBA" id="ARBA00035655"/>
    </source>
</evidence>
<comment type="similarity">
    <text evidence="8">Belongs to the TsuA/YedE (TC 9.B.102) family.</text>
</comment>
<feature type="transmembrane region" description="Helical" evidence="9">
    <location>
        <begin position="6"/>
        <end position="25"/>
    </location>
</feature>
<evidence type="ECO:0000313" key="10">
    <source>
        <dbReference type="EMBL" id="QNP49612.1"/>
    </source>
</evidence>
<proteinExistence type="inferred from homology"/>
<evidence type="ECO:0000256" key="4">
    <source>
        <dbReference type="ARBA" id="ARBA00022519"/>
    </source>
</evidence>
<dbReference type="AlphaFoldDB" id="A0A7H0GMU6"/>
<dbReference type="RefSeq" id="WP_187725152.1">
    <property type="nucleotide sequence ID" value="NZ_CP060783.1"/>
</dbReference>
<dbReference type="Pfam" id="PF04143">
    <property type="entry name" value="Sulf_transp"/>
    <property type="match status" value="1"/>
</dbReference>
<feature type="transmembrane region" description="Helical" evidence="9">
    <location>
        <begin position="200"/>
        <end position="222"/>
    </location>
</feature>
<keyword evidence="11" id="KW-1185">Reference proteome</keyword>
<sequence length="356" mass="36479">MSLLWAGFLIGCVFGVAARLGRFCLLRGLRQTLALDGEQRSGAPALQAFALALATALLMSQLLAERGQIDLTTAQVVRSSFSWFGALIGGLLFGGGMALARSCGARSLVLLAGGNLRSLVTLLCLGAAAQASLTGVLVPARQWVQGFGKLSLEHATLPARLLANGFSATATLALATGLPVLALLFYALRKPELRRSPVQWIAALVIGALVAAGWWITAYFNFESFEPVPLTSLSFVGPVAEGQLYLQLAVGRAFSLGPAMVAGTLVGAFVAALLSRTARLEGFDGASRMLASATGGLLMGFGGVLAVGCSIGQGLTGLSTLAFASFPAVAGIVIGALATLALQARTPFGQQGSLQA</sequence>
<name>A0A7H0GMU6_9BURK</name>
<feature type="transmembrane region" description="Helical" evidence="9">
    <location>
        <begin position="321"/>
        <end position="342"/>
    </location>
</feature>
<evidence type="ECO:0000256" key="6">
    <source>
        <dbReference type="ARBA" id="ARBA00022989"/>
    </source>
</evidence>
<evidence type="ECO:0000256" key="9">
    <source>
        <dbReference type="SAM" id="Phobius"/>
    </source>
</evidence>
<dbReference type="KEGG" id="daer:H9K75_06500"/>
<dbReference type="EMBL" id="CP060783">
    <property type="protein sequence ID" value="QNP49612.1"/>
    <property type="molecule type" value="Genomic_DNA"/>
</dbReference>
<evidence type="ECO:0000256" key="5">
    <source>
        <dbReference type="ARBA" id="ARBA00022692"/>
    </source>
</evidence>
<gene>
    <name evidence="10" type="ORF">H9K75_06500</name>
</gene>
<evidence type="ECO:0000256" key="1">
    <source>
        <dbReference type="ARBA" id="ARBA00004429"/>
    </source>
</evidence>
<keyword evidence="3" id="KW-1003">Cell membrane</keyword>
<feature type="transmembrane region" description="Helical" evidence="9">
    <location>
        <begin position="45"/>
        <end position="63"/>
    </location>
</feature>
<dbReference type="GO" id="GO:0005886">
    <property type="term" value="C:plasma membrane"/>
    <property type="evidence" value="ECO:0007669"/>
    <property type="project" value="UniProtKB-SubCell"/>
</dbReference>
<comment type="subcellular location">
    <subcellularLocation>
        <location evidence="1">Cell inner membrane</location>
        <topology evidence="1">Multi-pass membrane protein</topology>
    </subcellularLocation>
</comment>
<feature type="transmembrane region" description="Helical" evidence="9">
    <location>
        <begin position="295"/>
        <end position="315"/>
    </location>
</feature>
<keyword evidence="7 9" id="KW-0472">Membrane</keyword>
<evidence type="ECO:0000313" key="11">
    <source>
        <dbReference type="Proteomes" id="UP000516028"/>
    </source>
</evidence>
<keyword evidence="6 9" id="KW-1133">Transmembrane helix</keyword>
<organism evidence="10 11">
    <name type="scientific">Diaphorobacter aerolatus</name>
    <dbReference type="NCBI Taxonomy" id="1288495"/>
    <lineage>
        <taxon>Bacteria</taxon>
        <taxon>Pseudomonadati</taxon>
        <taxon>Pseudomonadota</taxon>
        <taxon>Betaproteobacteria</taxon>
        <taxon>Burkholderiales</taxon>
        <taxon>Comamonadaceae</taxon>
        <taxon>Diaphorobacter</taxon>
    </lineage>
</organism>
<evidence type="ECO:0000256" key="3">
    <source>
        <dbReference type="ARBA" id="ARBA00022475"/>
    </source>
</evidence>
<feature type="transmembrane region" description="Helical" evidence="9">
    <location>
        <begin position="83"/>
        <end position="100"/>
    </location>
</feature>
<accession>A0A7H0GMU6</accession>